<dbReference type="EMBL" id="CP034183">
    <property type="protein sequence ID" value="AZI43257.1"/>
    <property type="molecule type" value="Genomic_DNA"/>
</dbReference>
<feature type="region of interest" description="Disordered" evidence="1">
    <location>
        <begin position="1"/>
        <end position="41"/>
    </location>
</feature>
<dbReference type="RefSeq" id="WP_124871452.1">
    <property type="nucleotide sequence ID" value="NZ_CP034183.1"/>
</dbReference>
<organism evidence="2 3">
    <name type="scientific">Deinococcus psychrotolerans</name>
    <dbReference type="NCBI Taxonomy" id="2489213"/>
    <lineage>
        <taxon>Bacteria</taxon>
        <taxon>Thermotogati</taxon>
        <taxon>Deinococcota</taxon>
        <taxon>Deinococci</taxon>
        <taxon>Deinococcales</taxon>
        <taxon>Deinococcaceae</taxon>
        <taxon>Deinococcus</taxon>
    </lineage>
</organism>
<name>A0A3G8YGD8_9DEIO</name>
<accession>A0A3G8YGD8</accession>
<keyword evidence="3" id="KW-1185">Reference proteome</keyword>
<feature type="compositionally biased region" description="Polar residues" evidence="1">
    <location>
        <begin position="1"/>
        <end position="14"/>
    </location>
</feature>
<dbReference type="InterPro" id="IPR006311">
    <property type="entry name" value="TAT_signal"/>
</dbReference>
<evidence type="ECO:0000313" key="2">
    <source>
        <dbReference type="EMBL" id="AZI43257.1"/>
    </source>
</evidence>
<dbReference type="Gene3D" id="3.40.50.1240">
    <property type="entry name" value="Phosphoglycerate mutase-like"/>
    <property type="match status" value="1"/>
</dbReference>
<feature type="compositionally biased region" description="Basic and acidic residues" evidence="1">
    <location>
        <begin position="30"/>
        <end position="41"/>
    </location>
</feature>
<dbReference type="InterPro" id="IPR029033">
    <property type="entry name" value="His_PPase_superfam"/>
</dbReference>
<evidence type="ECO:0008006" key="4">
    <source>
        <dbReference type="Google" id="ProtNLM"/>
    </source>
</evidence>
<protein>
    <recommendedName>
        <fullName evidence="4">Histidine phosphatase family protein</fullName>
    </recommendedName>
</protein>
<dbReference type="AlphaFoldDB" id="A0A3G8YGD8"/>
<dbReference type="Proteomes" id="UP000276417">
    <property type="component" value="Chromosome 1"/>
</dbReference>
<dbReference type="OrthoDB" id="8448116at2"/>
<evidence type="ECO:0000313" key="3">
    <source>
        <dbReference type="Proteomes" id="UP000276417"/>
    </source>
</evidence>
<reference evidence="2 3" key="1">
    <citation type="submission" date="2018-11" db="EMBL/GenBank/DDBJ databases">
        <title>Deinococcus shelandsis sp. nov., isolated from South Shetland Islands soil of Antarctica.</title>
        <authorList>
            <person name="Tian J."/>
        </authorList>
    </citation>
    <scope>NUCLEOTIDE SEQUENCE [LARGE SCALE GENOMIC DNA]</scope>
    <source>
        <strain evidence="2 3">S14-83T</strain>
    </source>
</reference>
<dbReference type="PROSITE" id="PS51318">
    <property type="entry name" value="TAT"/>
    <property type="match status" value="1"/>
</dbReference>
<evidence type="ECO:0000256" key="1">
    <source>
        <dbReference type="SAM" id="MobiDB-lite"/>
    </source>
</evidence>
<sequence length="273" mass="29230">MTNLSTNDSTTGRSSFAVGGREASRTTPSTERKVMMSHDLQHPRCSRRTFLEWAGLGFLSLPAASSLQSSAKAAQRNPAPSVAAPKIMLIRHAEKPNADVGSPLGITAAGQPDPKSLTVRGWQRAGALAQLFSQAPLLGEPHFSALAQPTRLFASAIGQGSTSQRPAETLMPLAERLSLTLEQPYLKTQTDLLGQMLGAAARKGGAQGAVLVAWEHALISEMVQAITGQPDLIPAQWPDQRFDLIWVLDWQGGSQYFSLTQVDQRLLAGDIGL</sequence>
<proteinExistence type="predicted"/>
<dbReference type="KEGG" id="dph:EHF33_11310"/>
<gene>
    <name evidence="2" type="ORF">EHF33_11310</name>
</gene>